<dbReference type="EMBL" id="CAMGYJ010000002">
    <property type="protein sequence ID" value="CAI0375600.1"/>
    <property type="molecule type" value="Genomic_DNA"/>
</dbReference>
<dbReference type="AlphaFoldDB" id="A0AAV0GRA5"/>
<keyword evidence="1" id="KW-1133">Transmembrane helix</keyword>
<reference evidence="2" key="1">
    <citation type="submission" date="2022-08" db="EMBL/GenBank/DDBJ databases">
        <authorList>
            <person name="Gutierrez-Valencia J."/>
        </authorList>
    </citation>
    <scope>NUCLEOTIDE SEQUENCE</scope>
</reference>
<keyword evidence="1" id="KW-0472">Membrane</keyword>
<comment type="caution">
    <text evidence="2">The sequence shown here is derived from an EMBL/GenBank/DDBJ whole genome shotgun (WGS) entry which is preliminary data.</text>
</comment>
<proteinExistence type="predicted"/>
<name>A0AAV0GRA5_9ROSI</name>
<gene>
    <name evidence="2" type="ORF">LITE_LOCUS663</name>
</gene>
<evidence type="ECO:0000256" key="1">
    <source>
        <dbReference type="SAM" id="Phobius"/>
    </source>
</evidence>
<evidence type="ECO:0000313" key="2">
    <source>
        <dbReference type="EMBL" id="CAI0375600.1"/>
    </source>
</evidence>
<protein>
    <submittedName>
        <fullName evidence="2">Uncharacterized protein</fullName>
    </submittedName>
</protein>
<keyword evidence="1" id="KW-0812">Transmembrane</keyword>
<organism evidence="2 3">
    <name type="scientific">Linum tenue</name>
    <dbReference type="NCBI Taxonomy" id="586396"/>
    <lineage>
        <taxon>Eukaryota</taxon>
        <taxon>Viridiplantae</taxon>
        <taxon>Streptophyta</taxon>
        <taxon>Embryophyta</taxon>
        <taxon>Tracheophyta</taxon>
        <taxon>Spermatophyta</taxon>
        <taxon>Magnoliopsida</taxon>
        <taxon>eudicotyledons</taxon>
        <taxon>Gunneridae</taxon>
        <taxon>Pentapetalae</taxon>
        <taxon>rosids</taxon>
        <taxon>fabids</taxon>
        <taxon>Malpighiales</taxon>
        <taxon>Linaceae</taxon>
        <taxon>Linum</taxon>
    </lineage>
</organism>
<sequence>MHGRSIDLWTAPLIIRGTIFSSFHLVLGEGCALEFLLERRS</sequence>
<feature type="transmembrane region" description="Helical" evidence="1">
    <location>
        <begin position="13"/>
        <end position="37"/>
    </location>
</feature>
<evidence type="ECO:0000313" key="3">
    <source>
        <dbReference type="Proteomes" id="UP001154282"/>
    </source>
</evidence>
<dbReference type="Proteomes" id="UP001154282">
    <property type="component" value="Unassembled WGS sequence"/>
</dbReference>
<keyword evidence="3" id="KW-1185">Reference proteome</keyword>
<accession>A0AAV0GRA5</accession>